<name>A0A2U1Q2R0_ARTAN</name>
<reference evidence="2 3" key="1">
    <citation type="journal article" date="2018" name="Mol. Plant">
        <title>The genome of Artemisia annua provides insight into the evolution of Asteraceae family and artemisinin biosynthesis.</title>
        <authorList>
            <person name="Shen Q."/>
            <person name="Zhang L."/>
            <person name="Liao Z."/>
            <person name="Wang S."/>
            <person name="Yan T."/>
            <person name="Shi P."/>
            <person name="Liu M."/>
            <person name="Fu X."/>
            <person name="Pan Q."/>
            <person name="Wang Y."/>
            <person name="Lv Z."/>
            <person name="Lu X."/>
            <person name="Zhang F."/>
            <person name="Jiang W."/>
            <person name="Ma Y."/>
            <person name="Chen M."/>
            <person name="Hao X."/>
            <person name="Li L."/>
            <person name="Tang Y."/>
            <person name="Lv G."/>
            <person name="Zhou Y."/>
            <person name="Sun X."/>
            <person name="Brodelius P.E."/>
            <person name="Rose J.K.C."/>
            <person name="Tang K."/>
        </authorList>
    </citation>
    <scope>NUCLEOTIDE SEQUENCE [LARGE SCALE GENOMIC DNA]</scope>
    <source>
        <strain evidence="3">cv. Huhao1</strain>
        <tissue evidence="2">Leaf</tissue>
    </source>
</reference>
<organism evidence="2 3">
    <name type="scientific">Artemisia annua</name>
    <name type="common">Sweet wormwood</name>
    <dbReference type="NCBI Taxonomy" id="35608"/>
    <lineage>
        <taxon>Eukaryota</taxon>
        <taxon>Viridiplantae</taxon>
        <taxon>Streptophyta</taxon>
        <taxon>Embryophyta</taxon>
        <taxon>Tracheophyta</taxon>
        <taxon>Spermatophyta</taxon>
        <taxon>Magnoliopsida</taxon>
        <taxon>eudicotyledons</taxon>
        <taxon>Gunneridae</taxon>
        <taxon>Pentapetalae</taxon>
        <taxon>asterids</taxon>
        <taxon>campanulids</taxon>
        <taxon>Asterales</taxon>
        <taxon>Asteraceae</taxon>
        <taxon>Asteroideae</taxon>
        <taxon>Anthemideae</taxon>
        <taxon>Artemisiinae</taxon>
        <taxon>Artemisia</taxon>
    </lineage>
</organism>
<protein>
    <submittedName>
        <fullName evidence="2">Uncharacterized protein</fullName>
    </submittedName>
</protein>
<proteinExistence type="predicted"/>
<evidence type="ECO:0000256" key="1">
    <source>
        <dbReference type="SAM" id="MobiDB-lite"/>
    </source>
</evidence>
<evidence type="ECO:0000313" key="3">
    <source>
        <dbReference type="Proteomes" id="UP000245207"/>
    </source>
</evidence>
<dbReference type="EMBL" id="PKPP01000478">
    <property type="protein sequence ID" value="PWA92243.1"/>
    <property type="molecule type" value="Genomic_DNA"/>
</dbReference>
<evidence type="ECO:0000313" key="2">
    <source>
        <dbReference type="EMBL" id="PWA92243.1"/>
    </source>
</evidence>
<dbReference type="Proteomes" id="UP000245207">
    <property type="component" value="Unassembled WGS sequence"/>
</dbReference>
<dbReference type="OrthoDB" id="1742118at2759"/>
<dbReference type="AlphaFoldDB" id="A0A2U1Q2R0"/>
<gene>
    <name evidence="2" type="ORF">CTI12_AA081450</name>
</gene>
<feature type="compositionally biased region" description="Basic and acidic residues" evidence="1">
    <location>
        <begin position="48"/>
        <end position="63"/>
    </location>
</feature>
<sequence>MASFGGMMVFEAAKVSIACVVMMMRFLLQDAQTLQNLIANDQRFPFSELRKKDTTEPEAKDGSDTEDDDDEDDNDAEEPEDDAGDEDFSVFELEIAVHASTGQRRS</sequence>
<accession>A0A2U1Q2R0</accession>
<dbReference type="PANTHER" id="PTHR35711:SF13">
    <property type="match status" value="1"/>
</dbReference>
<keyword evidence="3" id="KW-1185">Reference proteome</keyword>
<dbReference type="PANTHER" id="PTHR35711">
    <property type="entry name" value="EXPRESSED PROTEIN"/>
    <property type="match status" value="1"/>
</dbReference>
<feature type="compositionally biased region" description="Acidic residues" evidence="1">
    <location>
        <begin position="64"/>
        <end position="89"/>
    </location>
</feature>
<comment type="caution">
    <text evidence="2">The sequence shown here is derived from an EMBL/GenBank/DDBJ whole genome shotgun (WGS) entry which is preliminary data.</text>
</comment>
<feature type="region of interest" description="Disordered" evidence="1">
    <location>
        <begin position="45"/>
        <end position="89"/>
    </location>
</feature>